<feature type="compositionally biased region" description="Low complexity" evidence="6">
    <location>
        <begin position="227"/>
        <end position="241"/>
    </location>
</feature>
<dbReference type="InterPro" id="IPR006044">
    <property type="entry name" value="11S_seedstore_pln"/>
</dbReference>
<keyword evidence="5" id="KW-1015">Disulfide bond</keyword>
<dbReference type="GO" id="GO:0045735">
    <property type="term" value="F:nutrient reservoir activity"/>
    <property type="evidence" value="ECO:0007669"/>
    <property type="project" value="UniProtKB-KW"/>
</dbReference>
<dbReference type="STRING" id="4432.A0A1U8AXE5"/>
<evidence type="ECO:0000313" key="8">
    <source>
        <dbReference type="Proteomes" id="UP000189703"/>
    </source>
</evidence>
<evidence type="ECO:0000313" key="9">
    <source>
        <dbReference type="RefSeq" id="XP_010272923.2"/>
    </source>
</evidence>
<dbReference type="GO" id="GO:0048316">
    <property type="term" value="P:seed development"/>
    <property type="evidence" value="ECO:0007669"/>
    <property type="project" value="UniProtKB-ARBA"/>
</dbReference>
<evidence type="ECO:0000256" key="4">
    <source>
        <dbReference type="ARBA" id="ARBA00023129"/>
    </source>
</evidence>
<accession>A0A1U8AXE5</accession>
<dbReference type="PRINTS" id="PR00439">
    <property type="entry name" value="11SGLOBULIN"/>
</dbReference>
<keyword evidence="4" id="KW-0708">Seed storage protein</keyword>
<name>A0A1U8AXE5_NELNU</name>
<dbReference type="OrthoDB" id="2016041at2759"/>
<dbReference type="OMA" id="GEQFEWI"/>
<feature type="chain" id="PRO_5043938095" evidence="7">
    <location>
        <begin position="24"/>
        <end position="504"/>
    </location>
</feature>
<reference evidence="9" key="1">
    <citation type="submission" date="2025-08" db="UniProtKB">
        <authorList>
            <consortium name="RefSeq"/>
        </authorList>
    </citation>
    <scope>IDENTIFICATION</scope>
</reference>
<dbReference type="CDD" id="cd02242">
    <property type="entry name" value="cupin_11S_legumin_N"/>
    <property type="match status" value="1"/>
</dbReference>
<evidence type="ECO:0000256" key="3">
    <source>
        <dbReference type="ARBA" id="ARBA00022761"/>
    </source>
</evidence>
<keyword evidence="8" id="KW-1185">Reference proteome</keyword>
<dbReference type="Proteomes" id="UP000189703">
    <property type="component" value="Unplaced"/>
</dbReference>
<dbReference type="AlphaFoldDB" id="A0A1U8AXE5"/>
<dbReference type="GeneID" id="104608590"/>
<dbReference type="Gene3D" id="2.60.120.10">
    <property type="entry name" value="Jelly Rolls"/>
    <property type="match status" value="2"/>
</dbReference>
<keyword evidence="2 7" id="KW-0732">Signal</keyword>
<evidence type="ECO:0000256" key="1">
    <source>
        <dbReference type="ARBA" id="ARBA00007178"/>
    </source>
</evidence>
<dbReference type="PANTHER" id="PTHR31189:SF35">
    <property type="entry name" value="12S SEED STORAGE PROTEIN CRB"/>
    <property type="match status" value="1"/>
</dbReference>
<dbReference type="KEGG" id="nnu:104608590"/>
<organism evidence="8 9">
    <name type="scientific">Nelumbo nucifera</name>
    <name type="common">Sacred lotus</name>
    <dbReference type="NCBI Taxonomy" id="4432"/>
    <lineage>
        <taxon>Eukaryota</taxon>
        <taxon>Viridiplantae</taxon>
        <taxon>Streptophyta</taxon>
        <taxon>Embryophyta</taxon>
        <taxon>Tracheophyta</taxon>
        <taxon>Spermatophyta</taxon>
        <taxon>Magnoliopsida</taxon>
        <taxon>Proteales</taxon>
        <taxon>Nelumbonaceae</taxon>
        <taxon>Nelumbo</taxon>
    </lineage>
</organism>
<feature type="signal peptide" evidence="7">
    <location>
        <begin position="1"/>
        <end position="23"/>
    </location>
</feature>
<dbReference type="InterPro" id="IPR014710">
    <property type="entry name" value="RmlC-like_jellyroll"/>
</dbReference>
<dbReference type="InterPro" id="IPR006045">
    <property type="entry name" value="Cupin_1"/>
</dbReference>
<dbReference type="FunCoup" id="A0A1U8AXE5">
    <property type="interactions" value="468"/>
</dbReference>
<feature type="compositionally biased region" description="Basic and acidic residues" evidence="6">
    <location>
        <begin position="148"/>
        <end position="159"/>
    </location>
</feature>
<sequence>MAKYSFLSLGTLCLLVLFHGCLARQQQEHTQPQHQFRGEKSKCQLYNLDALEPFRRVEAEAGLIEYWDQNDDQFQCAGVAAFRITIEPNGLALPAYHNAPQLIYVVQGKGVLGLLLPGCPETFQRHQQSEDQDSRSQTSTKQDRKSKRSEDQYSKSQRLDDQHQKLRFFKQGDIIAVPNGAAYWFYNDGDTPVVAFSFSDTTNNVNQLDDRMRKFYLAGHVQEEQEQQQQQQQQRGSSSSRRQQKAEQESSGNNIFSGFDVKLLAQAYGVRKETARKLQGENDQRGPIIHVKEGLQVIKSILSEDEEQQQEKNVKENGFEETLCNMRLRQNIDKATSADIYTPLGGRVTNLNSQSLPILGFLQLSAERGYLYKNSMLSPHWNMNAHSVIYVLSGEARVQIVGDSGHTVFDGQLRKNQLLILPQNYAIVKQAGDDGFEWISFKTNDNAMISSLAGRASVIRSMPEEILVNSYQISNEEARRLKFKREEMLVFKPKSESHGRSAAM</sequence>
<dbReference type="SMART" id="SM00835">
    <property type="entry name" value="Cupin_1"/>
    <property type="match status" value="2"/>
</dbReference>
<protein>
    <submittedName>
        <fullName evidence="9">Legumin B-like</fullName>
    </submittedName>
</protein>
<dbReference type="PANTHER" id="PTHR31189">
    <property type="entry name" value="OS03G0336100 PROTEIN-RELATED"/>
    <property type="match status" value="1"/>
</dbReference>
<dbReference type="InterPro" id="IPR050253">
    <property type="entry name" value="Seed_Storage-Functional"/>
</dbReference>
<evidence type="ECO:0000256" key="6">
    <source>
        <dbReference type="SAM" id="MobiDB-lite"/>
    </source>
</evidence>
<keyword evidence="3" id="KW-0758">Storage protein</keyword>
<dbReference type="RefSeq" id="XP_010272923.2">
    <property type="nucleotide sequence ID" value="XM_010274621.2"/>
</dbReference>
<dbReference type="FunFam" id="2.60.120.10:FF:000073">
    <property type="entry name" value="Glycinin G1"/>
    <property type="match status" value="1"/>
</dbReference>
<dbReference type="CDD" id="cd02243">
    <property type="entry name" value="cupin_11S_legumin_C"/>
    <property type="match status" value="1"/>
</dbReference>
<gene>
    <name evidence="9" type="primary">LOC104608590</name>
</gene>
<evidence type="ECO:0000256" key="5">
    <source>
        <dbReference type="ARBA" id="ARBA00023157"/>
    </source>
</evidence>
<comment type="similarity">
    <text evidence="1">Belongs to the 11S seed storage protein (globulins) family.</text>
</comment>
<dbReference type="Pfam" id="PF00190">
    <property type="entry name" value="Cupin_1"/>
    <property type="match status" value="2"/>
</dbReference>
<evidence type="ECO:0000256" key="2">
    <source>
        <dbReference type="ARBA" id="ARBA00022729"/>
    </source>
</evidence>
<dbReference type="eggNOG" id="ENOG502QU1J">
    <property type="taxonomic scope" value="Eukaryota"/>
</dbReference>
<feature type="region of interest" description="Disordered" evidence="6">
    <location>
        <begin position="124"/>
        <end position="159"/>
    </location>
</feature>
<dbReference type="InterPro" id="IPR011051">
    <property type="entry name" value="RmlC_Cupin_sf"/>
</dbReference>
<evidence type="ECO:0000256" key="7">
    <source>
        <dbReference type="SAM" id="SignalP"/>
    </source>
</evidence>
<proteinExistence type="inferred from homology"/>
<feature type="compositionally biased region" description="Basic and acidic residues" evidence="6">
    <location>
        <begin position="124"/>
        <end position="134"/>
    </location>
</feature>
<feature type="region of interest" description="Disordered" evidence="6">
    <location>
        <begin position="222"/>
        <end position="253"/>
    </location>
</feature>
<dbReference type="SUPFAM" id="SSF51182">
    <property type="entry name" value="RmlC-like cupins"/>
    <property type="match status" value="1"/>
</dbReference>